<name>A0AAV9BFA0_ACOGR</name>
<comment type="caution">
    <text evidence="2">The sequence shown here is derived from an EMBL/GenBank/DDBJ whole genome shotgun (WGS) entry which is preliminary data.</text>
</comment>
<evidence type="ECO:0000313" key="3">
    <source>
        <dbReference type="Proteomes" id="UP001179952"/>
    </source>
</evidence>
<dbReference type="PANTHER" id="PTHR34287">
    <property type="entry name" value="OS06G0551500 PROTEIN-RELATED"/>
    <property type="match status" value="1"/>
</dbReference>
<keyword evidence="3" id="KW-1185">Reference proteome</keyword>
<organism evidence="2 3">
    <name type="scientific">Acorus gramineus</name>
    <name type="common">Dwarf sweet flag</name>
    <dbReference type="NCBI Taxonomy" id="55184"/>
    <lineage>
        <taxon>Eukaryota</taxon>
        <taxon>Viridiplantae</taxon>
        <taxon>Streptophyta</taxon>
        <taxon>Embryophyta</taxon>
        <taxon>Tracheophyta</taxon>
        <taxon>Spermatophyta</taxon>
        <taxon>Magnoliopsida</taxon>
        <taxon>Liliopsida</taxon>
        <taxon>Acoraceae</taxon>
        <taxon>Acorus</taxon>
    </lineage>
</organism>
<accession>A0AAV9BFA0</accession>
<dbReference type="PANTHER" id="PTHR34287:SF2">
    <property type="match status" value="1"/>
</dbReference>
<protein>
    <submittedName>
        <fullName evidence="2">Uncharacterized protein</fullName>
    </submittedName>
</protein>
<evidence type="ECO:0000313" key="2">
    <source>
        <dbReference type="EMBL" id="KAK1275080.1"/>
    </source>
</evidence>
<reference evidence="2" key="1">
    <citation type="journal article" date="2023" name="Nat. Commun.">
        <title>Diploid and tetraploid genomes of Acorus and the evolution of monocots.</title>
        <authorList>
            <person name="Ma L."/>
            <person name="Liu K.W."/>
            <person name="Li Z."/>
            <person name="Hsiao Y.Y."/>
            <person name="Qi Y."/>
            <person name="Fu T."/>
            <person name="Tang G.D."/>
            <person name="Zhang D."/>
            <person name="Sun W.H."/>
            <person name="Liu D.K."/>
            <person name="Li Y."/>
            <person name="Chen G.Z."/>
            <person name="Liu X.D."/>
            <person name="Liao X.Y."/>
            <person name="Jiang Y.T."/>
            <person name="Yu X."/>
            <person name="Hao Y."/>
            <person name="Huang J."/>
            <person name="Zhao X.W."/>
            <person name="Ke S."/>
            <person name="Chen Y.Y."/>
            <person name="Wu W.L."/>
            <person name="Hsu J.L."/>
            <person name="Lin Y.F."/>
            <person name="Huang M.D."/>
            <person name="Li C.Y."/>
            <person name="Huang L."/>
            <person name="Wang Z.W."/>
            <person name="Zhao X."/>
            <person name="Zhong W.Y."/>
            <person name="Peng D.H."/>
            <person name="Ahmad S."/>
            <person name="Lan S."/>
            <person name="Zhang J.S."/>
            <person name="Tsai W.C."/>
            <person name="Van de Peer Y."/>
            <person name="Liu Z.J."/>
        </authorList>
    </citation>
    <scope>NUCLEOTIDE SEQUENCE</scope>
    <source>
        <strain evidence="2">SCP</strain>
    </source>
</reference>
<proteinExistence type="predicted"/>
<sequence length="174" mass="19591">MGYGMEIRWWRSDRGRQRSEVGTTGTTPVVPVWTASVRTVGIGADGSVEIGAGRDGIGGDGWGRRREGPIRPNEVSSPWKVQLVSRSVSEKLLGKFHDVSVDRPEFDYEQSGLWSPPVHRAVFMSSLDRICTDEDFFAELQRLAQARRRYRRFKSRLAAADEEQNLVVSQVVLI</sequence>
<evidence type="ECO:0000256" key="1">
    <source>
        <dbReference type="SAM" id="MobiDB-lite"/>
    </source>
</evidence>
<reference evidence="2" key="2">
    <citation type="submission" date="2023-06" db="EMBL/GenBank/DDBJ databases">
        <authorList>
            <person name="Ma L."/>
            <person name="Liu K.-W."/>
            <person name="Li Z."/>
            <person name="Hsiao Y.-Y."/>
            <person name="Qi Y."/>
            <person name="Fu T."/>
            <person name="Tang G."/>
            <person name="Zhang D."/>
            <person name="Sun W.-H."/>
            <person name="Liu D.-K."/>
            <person name="Li Y."/>
            <person name="Chen G.-Z."/>
            <person name="Liu X.-D."/>
            <person name="Liao X.-Y."/>
            <person name="Jiang Y.-T."/>
            <person name="Yu X."/>
            <person name="Hao Y."/>
            <person name="Huang J."/>
            <person name="Zhao X.-W."/>
            <person name="Ke S."/>
            <person name="Chen Y.-Y."/>
            <person name="Wu W.-L."/>
            <person name="Hsu J.-L."/>
            <person name="Lin Y.-F."/>
            <person name="Huang M.-D."/>
            <person name="Li C.-Y."/>
            <person name="Huang L."/>
            <person name="Wang Z.-W."/>
            <person name="Zhao X."/>
            <person name="Zhong W.-Y."/>
            <person name="Peng D.-H."/>
            <person name="Ahmad S."/>
            <person name="Lan S."/>
            <person name="Zhang J.-S."/>
            <person name="Tsai W.-C."/>
            <person name="Van De Peer Y."/>
            <person name="Liu Z.-J."/>
        </authorList>
    </citation>
    <scope>NUCLEOTIDE SEQUENCE</scope>
    <source>
        <strain evidence="2">SCP</strain>
        <tissue evidence="2">Leaves</tissue>
    </source>
</reference>
<gene>
    <name evidence="2" type="ORF">QJS04_geneDACA023661</name>
</gene>
<dbReference type="Proteomes" id="UP001179952">
    <property type="component" value="Unassembled WGS sequence"/>
</dbReference>
<dbReference type="AlphaFoldDB" id="A0AAV9BFA0"/>
<dbReference type="EMBL" id="JAUJYN010000003">
    <property type="protein sequence ID" value="KAK1275080.1"/>
    <property type="molecule type" value="Genomic_DNA"/>
</dbReference>
<feature type="region of interest" description="Disordered" evidence="1">
    <location>
        <begin position="53"/>
        <end position="74"/>
    </location>
</feature>